<dbReference type="RefSeq" id="WP_100455626.1">
    <property type="nucleotide sequence ID" value="NZ_UHID01000005.1"/>
</dbReference>
<dbReference type="InterPro" id="IPR004776">
    <property type="entry name" value="Mem_transp_PIN-like"/>
</dbReference>
<accession>A0A380N973</accession>
<keyword evidence="5 7" id="KW-1133">Transmembrane helix</keyword>
<feature type="transmembrane region" description="Helical" evidence="7">
    <location>
        <begin position="165"/>
        <end position="184"/>
    </location>
</feature>
<feature type="transmembrane region" description="Helical" evidence="7">
    <location>
        <begin position="237"/>
        <end position="266"/>
    </location>
</feature>
<evidence type="ECO:0000256" key="1">
    <source>
        <dbReference type="ARBA" id="ARBA00004141"/>
    </source>
</evidence>
<evidence type="ECO:0000313" key="8">
    <source>
        <dbReference type="EMBL" id="SUP35199.1"/>
    </source>
</evidence>
<dbReference type="GO" id="GO:0016020">
    <property type="term" value="C:membrane"/>
    <property type="evidence" value="ECO:0007669"/>
    <property type="project" value="UniProtKB-SubCell"/>
</dbReference>
<feature type="transmembrane region" description="Helical" evidence="7">
    <location>
        <begin position="65"/>
        <end position="85"/>
    </location>
</feature>
<gene>
    <name evidence="8" type="ORF">NCTC7807_01932</name>
</gene>
<keyword evidence="2" id="KW-0813">Transport</keyword>
<evidence type="ECO:0000256" key="4">
    <source>
        <dbReference type="ARBA" id="ARBA00022692"/>
    </source>
</evidence>
<dbReference type="Proteomes" id="UP000254150">
    <property type="component" value="Unassembled WGS sequence"/>
</dbReference>
<evidence type="ECO:0000313" key="9">
    <source>
        <dbReference type="Proteomes" id="UP000254150"/>
    </source>
</evidence>
<dbReference type="PANTHER" id="PTHR36838:SF1">
    <property type="entry name" value="SLR1864 PROTEIN"/>
    <property type="match status" value="1"/>
</dbReference>
<feature type="transmembrane region" description="Helical" evidence="7">
    <location>
        <begin position="97"/>
        <end position="117"/>
    </location>
</feature>
<comment type="subcellular location">
    <subcellularLocation>
        <location evidence="1">Membrane</location>
        <topology evidence="1">Multi-pass membrane protein</topology>
    </subcellularLocation>
</comment>
<evidence type="ECO:0000256" key="2">
    <source>
        <dbReference type="ARBA" id="ARBA00022448"/>
    </source>
</evidence>
<dbReference type="EMBL" id="UHID01000005">
    <property type="protein sequence ID" value="SUP35199.1"/>
    <property type="molecule type" value="Genomic_DNA"/>
</dbReference>
<feature type="transmembrane region" description="Helical" evidence="7">
    <location>
        <begin position="6"/>
        <end position="22"/>
    </location>
</feature>
<evidence type="ECO:0000256" key="3">
    <source>
        <dbReference type="ARBA" id="ARBA00022475"/>
    </source>
</evidence>
<proteinExistence type="predicted"/>
<reference evidence="8 9" key="1">
    <citation type="submission" date="2018-06" db="EMBL/GenBank/DDBJ databases">
        <authorList>
            <consortium name="Pathogen Informatics"/>
            <person name="Doyle S."/>
        </authorList>
    </citation>
    <scope>NUCLEOTIDE SEQUENCE [LARGE SCALE GENOMIC DNA]</scope>
    <source>
        <strain evidence="8 9">NCTC7807</strain>
    </source>
</reference>
<name>A0A380N973_STRGR</name>
<protein>
    <submittedName>
        <fullName evidence="8">Transport integral membrane protein</fullName>
    </submittedName>
</protein>
<dbReference type="GeneID" id="95071338"/>
<evidence type="ECO:0000256" key="5">
    <source>
        <dbReference type="ARBA" id="ARBA00022989"/>
    </source>
</evidence>
<organism evidence="8 9">
    <name type="scientific">Streptomyces griseus</name>
    <dbReference type="NCBI Taxonomy" id="1911"/>
    <lineage>
        <taxon>Bacteria</taxon>
        <taxon>Bacillati</taxon>
        <taxon>Actinomycetota</taxon>
        <taxon>Actinomycetes</taxon>
        <taxon>Kitasatosporales</taxon>
        <taxon>Streptomycetaceae</taxon>
        <taxon>Streptomyces</taxon>
    </lineage>
</organism>
<feature type="transmembrane region" description="Helical" evidence="7">
    <location>
        <begin position="286"/>
        <end position="305"/>
    </location>
</feature>
<keyword evidence="3" id="KW-1003">Cell membrane</keyword>
<feature type="transmembrane region" description="Helical" evidence="7">
    <location>
        <begin position="196"/>
        <end position="216"/>
    </location>
</feature>
<dbReference type="Pfam" id="PF03547">
    <property type="entry name" value="Mem_trans"/>
    <property type="match status" value="2"/>
</dbReference>
<evidence type="ECO:0000256" key="6">
    <source>
        <dbReference type="ARBA" id="ARBA00023136"/>
    </source>
</evidence>
<dbReference type="GO" id="GO:0055085">
    <property type="term" value="P:transmembrane transport"/>
    <property type="evidence" value="ECO:0007669"/>
    <property type="project" value="InterPro"/>
</dbReference>
<dbReference type="PANTHER" id="PTHR36838">
    <property type="entry name" value="AUXIN EFFLUX CARRIER FAMILY PROTEIN"/>
    <property type="match status" value="1"/>
</dbReference>
<sequence length="306" mass="30444">MTGVLEGFAVIGALIAVGYLVGRTHVLGEQGGPVLTRLAFHVASPALLFTTLAQADLGALTSPALLVTAVSTLLVAGVYIVVGALRHWGTGPTTIGALCAGYVNAGNLGIPIAVYVLGDATLIAPVLLFQLLVVSPLALTVIDLSRPGARTSPLAVVTAPLRNPVVLGSLAGVAVAAAGIRVPAPVLDPVELMGAMAVPAVLLAFGISLRGATLPARGPERGQVLLAVGLKTAGQPVAAWAVGAGVFGLAGPALLAVVVTSALPAAQNLFTYASRYDTGVRLAREAVLLSTVLAVPALVAVAVLLG</sequence>
<dbReference type="AlphaFoldDB" id="A0A380N973"/>
<evidence type="ECO:0000256" key="7">
    <source>
        <dbReference type="SAM" id="Phobius"/>
    </source>
</evidence>
<keyword evidence="6 7" id="KW-0472">Membrane</keyword>
<feature type="transmembrane region" description="Helical" evidence="7">
    <location>
        <begin position="123"/>
        <end position="144"/>
    </location>
</feature>
<keyword evidence="4 7" id="KW-0812">Transmembrane</keyword>